<reference evidence="2 3" key="1">
    <citation type="journal article" date="2002" name="Nature">
        <title>Genome sequence and comparative analysis of the model rodent malaria parasite Plasmodium yoelii yoelii.</title>
        <authorList>
            <person name="Carlton J.M."/>
            <person name="Angiuoli S.V."/>
            <person name="Suh B.B."/>
            <person name="Kooij T.W."/>
            <person name="Pertea M."/>
            <person name="Silva J.C."/>
            <person name="Ermolaeva M.D."/>
            <person name="Allen J.E."/>
            <person name="Selengut J.D."/>
            <person name="Koo H.L."/>
            <person name="Peterson J.D."/>
            <person name="Pop M."/>
            <person name="Kosack D.S."/>
            <person name="Shumway M.F."/>
            <person name="Bidwell S.L."/>
            <person name="Shallom S.J."/>
            <person name="van Aken S.E."/>
            <person name="Riedmuller S.B."/>
            <person name="Feldblyum T.V."/>
            <person name="Cho J.K."/>
            <person name="Quackenbush J."/>
            <person name="Sedegah M."/>
            <person name="Shoaibi A."/>
            <person name="Cummings L.M."/>
            <person name="Florens L."/>
            <person name="Yates J.R."/>
            <person name="Raine J.D."/>
            <person name="Sinden R.E."/>
            <person name="Harris M.A."/>
            <person name="Cunningham D.A."/>
            <person name="Preiser P.R."/>
            <person name="Bergman L.W."/>
            <person name="Vaidya A.B."/>
            <person name="van Lin L.H."/>
            <person name="Janse C.J."/>
            <person name="Waters A.P."/>
            <person name="Smith H.O."/>
            <person name="White O.R."/>
            <person name="Salzberg S.L."/>
            <person name="Venter J.C."/>
            <person name="Fraser C.M."/>
            <person name="Hoffman S.L."/>
            <person name="Gardner M.J."/>
            <person name="Carucci D.J."/>
        </authorList>
    </citation>
    <scope>NUCLEOTIDE SEQUENCE [LARGE SCALE GENOMIC DNA]</scope>
    <source>
        <strain evidence="2 3">17XNL</strain>
    </source>
</reference>
<dbReference type="InterPro" id="IPR006477">
    <property type="entry name" value="Yir_bir_cir"/>
</dbReference>
<comment type="caution">
    <text evidence="2">The sequence shown here is derived from an EMBL/GenBank/DDBJ whole genome shotgun (WGS) entry which is preliminary data.</text>
</comment>
<feature type="transmembrane region" description="Helical" evidence="1">
    <location>
        <begin position="299"/>
        <end position="318"/>
    </location>
</feature>
<evidence type="ECO:0000313" key="3">
    <source>
        <dbReference type="Proteomes" id="UP000008553"/>
    </source>
</evidence>
<organism evidence="2 3">
    <name type="scientific">Plasmodium yoelii yoelii</name>
    <dbReference type="NCBI Taxonomy" id="73239"/>
    <lineage>
        <taxon>Eukaryota</taxon>
        <taxon>Sar</taxon>
        <taxon>Alveolata</taxon>
        <taxon>Apicomplexa</taxon>
        <taxon>Aconoidasida</taxon>
        <taxon>Haemosporida</taxon>
        <taxon>Plasmodiidae</taxon>
        <taxon>Plasmodium</taxon>
        <taxon>Plasmodium (Vinckeia)</taxon>
    </lineage>
</organism>
<dbReference type="InParanoid" id="Q7RCF9"/>
<name>Q7RCF9_PLAYO</name>
<dbReference type="EMBL" id="AABL01001902">
    <property type="protein sequence ID" value="EAA17913.1"/>
    <property type="molecule type" value="Genomic_DNA"/>
</dbReference>
<dbReference type="AlphaFoldDB" id="Q7RCF9"/>
<sequence length="331" mass="38380">MYINFYNKVILNLSKNSIFLYKMHHIYIWQKCISNPLFKCGVISVIDNNIVFDHNSQKYTFNGKLINNYCPNNCNNDDEKVSSAFIALVTLLNGIDDKENIGNDKLAEYAILWLSYILNQKTQNGTTKLNDFYTNHIKNNSQYDQYITTDSGNKINKDVIEKKQDLMNMEIKDIYNFYDVFKSLCNMYSEINETNYQCNKCLKNAGEFFEKFEKINNVYGTTEGSYYLELLSSLSTEYDKFKEKYHSLGCNNSSPPVACPRSSVTKNTLITIAIIFFAASILLGVSYKVNNKELKKKTIIYMQTLTNNHALLTFYISIRYLDFGNDLKNNI</sequence>
<dbReference type="NCBIfam" id="TIGR01590">
    <property type="entry name" value="yir-bir-cir_Pla"/>
    <property type="match status" value="1"/>
</dbReference>
<evidence type="ECO:0000256" key="1">
    <source>
        <dbReference type="SAM" id="Phobius"/>
    </source>
</evidence>
<evidence type="ECO:0000313" key="2">
    <source>
        <dbReference type="EMBL" id="EAA17913.1"/>
    </source>
</evidence>
<keyword evidence="1" id="KW-0812">Transmembrane</keyword>
<keyword evidence="1" id="KW-0472">Membrane</keyword>
<feature type="transmembrane region" description="Helical" evidence="1">
    <location>
        <begin position="269"/>
        <end position="287"/>
    </location>
</feature>
<keyword evidence="1" id="KW-1133">Transmembrane helix</keyword>
<dbReference type="PaxDb" id="73239-Q7RCF9"/>
<keyword evidence="3" id="KW-1185">Reference proteome</keyword>
<gene>
    <name evidence="2" type="ORF">PY05824</name>
</gene>
<proteinExistence type="predicted"/>
<dbReference type="Proteomes" id="UP000008553">
    <property type="component" value="Unassembled WGS sequence"/>
</dbReference>
<accession>Q7RCF9</accession>
<protein>
    <submittedName>
        <fullName evidence="2">Yir3 protein</fullName>
    </submittedName>
</protein>
<dbReference type="Pfam" id="PF06022">
    <property type="entry name" value="Cir_Bir_Yir"/>
    <property type="match status" value="1"/>
</dbReference>